<evidence type="ECO:0000256" key="5">
    <source>
        <dbReference type="ARBA" id="ARBA00023123"/>
    </source>
</evidence>
<evidence type="ECO:0000256" key="4">
    <source>
        <dbReference type="ARBA" id="ARBA00023054"/>
    </source>
</evidence>
<dbReference type="InterPro" id="IPR001609">
    <property type="entry name" value="Myosin_head_motor_dom-like"/>
</dbReference>
<keyword evidence="11" id="KW-1185">Reference proteome</keyword>
<accession>A0A4W5KU05</accession>
<reference evidence="10" key="3">
    <citation type="submission" date="2025-09" db="UniProtKB">
        <authorList>
            <consortium name="Ensembl"/>
        </authorList>
    </citation>
    <scope>IDENTIFICATION</scope>
</reference>
<dbReference type="Proteomes" id="UP000314982">
    <property type="component" value="Unassembled WGS sequence"/>
</dbReference>
<reference evidence="10" key="2">
    <citation type="submission" date="2025-08" db="UniProtKB">
        <authorList>
            <consortium name="Ensembl"/>
        </authorList>
    </citation>
    <scope>IDENTIFICATION</scope>
</reference>
<evidence type="ECO:0000256" key="3">
    <source>
        <dbReference type="ARBA" id="ARBA00022840"/>
    </source>
</evidence>
<evidence type="ECO:0000256" key="7">
    <source>
        <dbReference type="ARBA" id="ARBA00023203"/>
    </source>
</evidence>
<dbReference type="SUPFAM" id="SSF52540">
    <property type="entry name" value="P-loop containing nucleoside triphosphate hydrolases"/>
    <property type="match status" value="1"/>
</dbReference>
<evidence type="ECO:0000256" key="6">
    <source>
        <dbReference type="ARBA" id="ARBA00023175"/>
    </source>
</evidence>
<dbReference type="GO" id="GO:0016020">
    <property type="term" value="C:membrane"/>
    <property type="evidence" value="ECO:0007669"/>
    <property type="project" value="TreeGrafter"/>
</dbReference>
<proteinExistence type="inferred from homology"/>
<evidence type="ECO:0000256" key="1">
    <source>
        <dbReference type="ARBA" id="ARBA00008314"/>
    </source>
</evidence>
<dbReference type="GO" id="GO:0016459">
    <property type="term" value="C:myosin complex"/>
    <property type="evidence" value="ECO:0007669"/>
    <property type="project" value="UniProtKB-KW"/>
</dbReference>
<name>A0A4W5KU05_9TELE</name>
<organism evidence="10 11">
    <name type="scientific">Hucho hucho</name>
    <name type="common">huchen</name>
    <dbReference type="NCBI Taxonomy" id="62062"/>
    <lineage>
        <taxon>Eukaryota</taxon>
        <taxon>Metazoa</taxon>
        <taxon>Chordata</taxon>
        <taxon>Craniata</taxon>
        <taxon>Vertebrata</taxon>
        <taxon>Euteleostomi</taxon>
        <taxon>Actinopterygii</taxon>
        <taxon>Neopterygii</taxon>
        <taxon>Teleostei</taxon>
        <taxon>Protacanthopterygii</taxon>
        <taxon>Salmoniformes</taxon>
        <taxon>Salmonidae</taxon>
        <taxon>Salmoninae</taxon>
        <taxon>Hucho</taxon>
    </lineage>
</organism>
<dbReference type="GeneTree" id="ENSGT00940000163461"/>
<dbReference type="GO" id="GO:0005524">
    <property type="term" value="F:ATP binding"/>
    <property type="evidence" value="ECO:0007669"/>
    <property type="project" value="UniProtKB-KW"/>
</dbReference>
<keyword evidence="4" id="KW-0175">Coiled coil</keyword>
<dbReference type="GO" id="GO:0051015">
    <property type="term" value="F:actin filament binding"/>
    <property type="evidence" value="ECO:0007669"/>
    <property type="project" value="TreeGrafter"/>
</dbReference>
<feature type="region of interest" description="Actin-binding" evidence="8">
    <location>
        <begin position="12"/>
        <end position="34"/>
    </location>
</feature>
<comment type="caution">
    <text evidence="8">Lacks conserved residue(s) required for the propagation of feature annotation.</text>
</comment>
<dbReference type="GO" id="GO:0005737">
    <property type="term" value="C:cytoplasm"/>
    <property type="evidence" value="ECO:0007669"/>
    <property type="project" value="TreeGrafter"/>
</dbReference>
<evidence type="ECO:0000313" key="11">
    <source>
        <dbReference type="Proteomes" id="UP000314982"/>
    </source>
</evidence>
<keyword evidence="6" id="KW-0505">Motor protein</keyword>
<dbReference type="InterPro" id="IPR027417">
    <property type="entry name" value="P-loop_NTPase"/>
</dbReference>
<keyword evidence="2" id="KW-0547">Nucleotide-binding</keyword>
<dbReference type="AlphaFoldDB" id="A0A4W5KU05"/>
<sequence>MQTVSSQFRENLHKLMTNLRSTHPHFVRCLIPNESKTPGTINEH</sequence>
<dbReference type="Gene3D" id="1.20.58.530">
    <property type="match status" value="1"/>
</dbReference>
<dbReference type="PROSITE" id="PS51456">
    <property type="entry name" value="MYOSIN_MOTOR"/>
    <property type="match status" value="1"/>
</dbReference>
<dbReference type="PANTHER" id="PTHR13140">
    <property type="entry name" value="MYOSIN"/>
    <property type="match status" value="1"/>
</dbReference>
<dbReference type="Gene3D" id="3.40.850.10">
    <property type="entry name" value="Kinesin motor domain"/>
    <property type="match status" value="1"/>
</dbReference>
<comment type="similarity">
    <text evidence="1 8">Belongs to the TRAFAC class myosin-kinesin ATPase superfamily. Myosin family.</text>
</comment>
<dbReference type="Ensembl" id="ENSHHUT00000015178.1">
    <property type="protein sequence ID" value="ENSHHUP00000014679.1"/>
    <property type="gene ID" value="ENSHHUG00000009091.1"/>
</dbReference>
<keyword evidence="3" id="KW-0067">ATP-binding</keyword>
<dbReference type="Pfam" id="PF00063">
    <property type="entry name" value="Myosin_head"/>
    <property type="match status" value="1"/>
</dbReference>
<keyword evidence="7 8" id="KW-0009">Actin-binding</keyword>
<evidence type="ECO:0000259" key="9">
    <source>
        <dbReference type="PROSITE" id="PS51456"/>
    </source>
</evidence>
<feature type="domain" description="Myosin motor" evidence="9">
    <location>
        <begin position="1"/>
        <end position="44"/>
    </location>
</feature>
<dbReference type="GO" id="GO:0007015">
    <property type="term" value="P:actin filament organization"/>
    <property type="evidence" value="ECO:0007669"/>
    <property type="project" value="TreeGrafter"/>
</dbReference>
<evidence type="ECO:0000256" key="2">
    <source>
        <dbReference type="ARBA" id="ARBA00022741"/>
    </source>
</evidence>
<dbReference type="PANTHER" id="PTHR13140:SF857">
    <property type="entry name" value="MYOSIN-11"/>
    <property type="match status" value="1"/>
</dbReference>
<reference evidence="11" key="1">
    <citation type="submission" date="2018-06" db="EMBL/GenBank/DDBJ databases">
        <title>Genome assembly of Danube salmon.</title>
        <authorList>
            <person name="Macqueen D.J."/>
            <person name="Gundappa M.K."/>
        </authorList>
    </citation>
    <scope>NUCLEOTIDE SEQUENCE [LARGE SCALE GENOMIC DNA]</scope>
</reference>
<dbReference type="GO" id="GO:0000146">
    <property type="term" value="F:microfilament motor activity"/>
    <property type="evidence" value="ECO:0007669"/>
    <property type="project" value="TreeGrafter"/>
</dbReference>
<protein>
    <recommendedName>
        <fullName evidence="9">Myosin motor domain-containing protein</fullName>
    </recommendedName>
</protein>
<evidence type="ECO:0000313" key="10">
    <source>
        <dbReference type="Ensembl" id="ENSHHUP00000014679.1"/>
    </source>
</evidence>
<dbReference type="STRING" id="62062.ENSHHUP00000014679"/>
<keyword evidence="5 8" id="KW-0518">Myosin</keyword>
<evidence type="ECO:0000256" key="8">
    <source>
        <dbReference type="PROSITE-ProRule" id="PRU00782"/>
    </source>
</evidence>
<dbReference type="InterPro" id="IPR036961">
    <property type="entry name" value="Kinesin_motor_dom_sf"/>
</dbReference>